<feature type="disulfide bond" evidence="15">
    <location>
        <begin position="159"/>
        <end position="176"/>
    </location>
</feature>
<feature type="disulfide bond" evidence="15">
    <location>
        <begin position="82"/>
        <end position="115"/>
    </location>
</feature>
<keyword evidence="5 16" id="KW-0812">Transmembrane</keyword>
<dbReference type="PIRSF" id="PIRSF037393">
    <property type="entry name" value="TGFRII"/>
    <property type="match status" value="1"/>
</dbReference>
<evidence type="ECO:0000256" key="11">
    <source>
        <dbReference type="ARBA" id="ARBA00023136"/>
    </source>
</evidence>
<dbReference type="Gene3D" id="1.10.510.10">
    <property type="entry name" value="Transferase(Phosphotransferase) domain 1"/>
    <property type="match status" value="1"/>
</dbReference>
<dbReference type="PANTHER" id="PTHR23255:SF98">
    <property type="entry name" value="SERINE_THREONINE-PROTEIN KINASE RECEPTOR"/>
    <property type="match status" value="1"/>
</dbReference>
<dbReference type="GO" id="GO:0017002">
    <property type="term" value="F:activin receptor activity"/>
    <property type="evidence" value="ECO:0007669"/>
    <property type="project" value="TreeGrafter"/>
</dbReference>
<sequence length="614" mass="70130">MLQTYLLTLVLVSLFYSSLAANLPPKEKEKLAEELKTNGIELLRKAGNEDKNSDLPHYILEYGEQGVNFDMDKKTKKPYIWCEEFKLDECDGRPMSECTKLKKCFPSQKSHKLACMAVFIYNATSTFDNNTLHESTPTLKGCWNQDESELQECQSEEVCAVDTRKTHIKDRVAKFCCCRTHNCNRNLTLQFTPEDPPETTASPLPASNIEGFTSFFYDQKIFFFTVVVLILVCICLIVLMYYWVRRQQREKEKKHDGKHMGDGGFNPLKHCHSNTALLGNRSSDLNRVALIELTSRGRFGEVYKARLDELQLAVKIFPTSDLDSWINEQDIYAIKALRSHENIVDFVAAYQHEKKFWLITIFHEKGSLYDYLKSNTLTLREAIVMVSGMLNGLAFLHEEKVSEPNAKPTIVHRDFKSKNVLVKNDLSTCIADFGLALKCENGRMSADENHGQVGTRRYMSPEVLEGATEFSAFAFQQIDVYAAALVLWEILSRTHLPDVSEEIGILPYKLPYEAEAGPSPSLGHMRELVVIQKFRPQIRDGLVHNKVTEQVVKTMVEMWDMEPDGRITSGCARDRMMRLCESVLLEENTRSTSIPDELAMGETTPLLRRKELPQ</sequence>
<accession>A0A914BUG2</accession>
<dbReference type="Pfam" id="PF00069">
    <property type="entry name" value="Pkinase"/>
    <property type="match status" value="1"/>
</dbReference>
<dbReference type="PROSITE" id="PS50011">
    <property type="entry name" value="PROTEIN_KINASE_DOM"/>
    <property type="match status" value="1"/>
</dbReference>
<keyword evidence="12 16" id="KW-0675">Receptor</keyword>
<comment type="cofactor">
    <cofactor evidence="16">
        <name>Mg(2+)</name>
        <dbReference type="ChEBI" id="CHEBI:18420"/>
    </cofactor>
    <cofactor evidence="16">
        <name>Mn(2+)</name>
        <dbReference type="ChEBI" id="CHEBI:29035"/>
    </cofactor>
</comment>
<keyword evidence="19" id="KW-1185">Reference proteome</keyword>
<keyword evidence="4 16" id="KW-0808">Transferase</keyword>
<comment type="subcellular location">
    <subcellularLocation>
        <location evidence="1 16">Membrane</location>
        <topology evidence="1 16">Single-pass type I membrane protein</topology>
    </subcellularLocation>
</comment>
<dbReference type="InterPro" id="IPR045860">
    <property type="entry name" value="Snake_toxin-like_sf"/>
</dbReference>
<evidence type="ECO:0000256" key="16">
    <source>
        <dbReference type="RuleBase" id="RU361271"/>
    </source>
</evidence>
<evidence type="ECO:0000256" key="4">
    <source>
        <dbReference type="ARBA" id="ARBA00022679"/>
    </source>
</evidence>
<dbReference type="GO" id="GO:0071363">
    <property type="term" value="P:cellular response to growth factor stimulus"/>
    <property type="evidence" value="ECO:0007669"/>
    <property type="project" value="TreeGrafter"/>
</dbReference>
<evidence type="ECO:0000256" key="5">
    <source>
        <dbReference type="ARBA" id="ARBA00022692"/>
    </source>
</evidence>
<evidence type="ECO:0000256" key="8">
    <source>
        <dbReference type="ARBA" id="ARBA00022777"/>
    </source>
</evidence>
<dbReference type="PROSITE" id="PS00108">
    <property type="entry name" value="PROTEIN_KINASE_ST"/>
    <property type="match status" value="1"/>
</dbReference>
<evidence type="ECO:0000256" key="2">
    <source>
        <dbReference type="ARBA" id="ARBA00009605"/>
    </source>
</evidence>
<feature type="chain" id="PRO_5041194052" description="Serine/threonine-protein kinase receptor" evidence="17">
    <location>
        <begin position="21"/>
        <end position="614"/>
    </location>
</feature>
<keyword evidence="8 16" id="KW-0418">Kinase</keyword>
<comment type="catalytic activity">
    <reaction evidence="16">
        <text>L-threonyl-[receptor-protein] + ATP = O-phospho-L-threonyl-[receptor-protein] + ADP + H(+)</text>
        <dbReference type="Rhea" id="RHEA:44880"/>
        <dbReference type="Rhea" id="RHEA-COMP:11024"/>
        <dbReference type="Rhea" id="RHEA-COMP:11025"/>
        <dbReference type="ChEBI" id="CHEBI:15378"/>
        <dbReference type="ChEBI" id="CHEBI:30013"/>
        <dbReference type="ChEBI" id="CHEBI:30616"/>
        <dbReference type="ChEBI" id="CHEBI:61977"/>
        <dbReference type="ChEBI" id="CHEBI:456216"/>
        <dbReference type="EC" id="2.7.11.30"/>
    </reaction>
</comment>
<evidence type="ECO:0000313" key="19">
    <source>
        <dbReference type="Proteomes" id="UP000887540"/>
    </source>
</evidence>
<feature type="active site" description="Proton acceptor" evidence="13">
    <location>
        <position position="414"/>
    </location>
</feature>
<evidence type="ECO:0000256" key="3">
    <source>
        <dbReference type="ARBA" id="ARBA00022527"/>
    </source>
</evidence>
<evidence type="ECO:0000256" key="14">
    <source>
        <dbReference type="PIRSR" id="PIRSR037393-2"/>
    </source>
</evidence>
<dbReference type="GO" id="GO:0005524">
    <property type="term" value="F:ATP binding"/>
    <property type="evidence" value="ECO:0007669"/>
    <property type="project" value="UniProtKB-UniRule"/>
</dbReference>
<keyword evidence="16" id="KW-0464">Manganese</keyword>
<protein>
    <recommendedName>
        <fullName evidence="16">Serine/threonine-protein kinase receptor</fullName>
        <ecNumber evidence="16">2.7.11.30</ecNumber>
    </recommendedName>
</protein>
<keyword evidence="16" id="KW-0460">Magnesium</keyword>
<organism evidence="19 21">
    <name type="scientific">Acrobeloides nanus</name>
    <dbReference type="NCBI Taxonomy" id="290746"/>
    <lineage>
        <taxon>Eukaryota</taxon>
        <taxon>Metazoa</taxon>
        <taxon>Ecdysozoa</taxon>
        <taxon>Nematoda</taxon>
        <taxon>Chromadorea</taxon>
        <taxon>Rhabditida</taxon>
        <taxon>Tylenchina</taxon>
        <taxon>Cephalobomorpha</taxon>
        <taxon>Cephaloboidea</taxon>
        <taxon>Cephalobidae</taxon>
        <taxon>Acrobeloides</taxon>
    </lineage>
</organism>
<evidence type="ECO:0000313" key="21">
    <source>
        <dbReference type="WBParaSite" id="ACRNAN_Path_1017.g3907.t2"/>
    </source>
</evidence>
<dbReference type="Gene3D" id="3.30.200.20">
    <property type="entry name" value="Phosphorylase Kinase, domain 1"/>
    <property type="match status" value="1"/>
</dbReference>
<keyword evidence="6 17" id="KW-0732">Signal</keyword>
<evidence type="ECO:0000256" key="1">
    <source>
        <dbReference type="ARBA" id="ARBA00004479"/>
    </source>
</evidence>
<dbReference type="PRINTS" id="PR00653">
    <property type="entry name" value="ACTIVIN2R"/>
</dbReference>
<comment type="similarity">
    <text evidence="2 16">Belongs to the protein kinase superfamily. TKL Ser/Thr protein kinase family. TGFB receptor subfamily.</text>
</comment>
<feature type="domain" description="Protein kinase" evidence="18">
    <location>
        <begin position="288"/>
        <end position="579"/>
    </location>
</feature>
<dbReference type="InterPro" id="IPR000333">
    <property type="entry name" value="TGFB_receptor"/>
</dbReference>
<feature type="disulfide bond" evidence="15">
    <location>
        <begin position="178"/>
        <end position="183"/>
    </location>
</feature>
<dbReference type="GO" id="GO:0046872">
    <property type="term" value="F:metal ion binding"/>
    <property type="evidence" value="ECO:0007669"/>
    <property type="project" value="UniProtKB-KW"/>
</dbReference>
<dbReference type="EC" id="2.7.11.30" evidence="16"/>
<keyword evidence="9 14" id="KW-0067">ATP-binding</keyword>
<evidence type="ECO:0000256" key="9">
    <source>
        <dbReference type="ARBA" id="ARBA00022840"/>
    </source>
</evidence>
<evidence type="ECO:0000313" key="20">
    <source>
        <dbReference type="WBParaSite" id="ACRNAN_Path_1017.g3907.t1"/>
    </source>
</evidence>
<dbReference type="InterPro" id="IPR017194">
    <property type="entry name" value="Transform_growth_fac-b_typ-2"/>
</dbReference>
<dbReference type="CDD" id="cd23617">
    <property type="entry name" value="TFP_LU_ECD_Daf4"/>
    <property type="match status" value="1"/>
</dbReference>
<evidence type="ECO:0000256" key="12">
    <source>
        <dbReference type="ARBA" id="ARBA00023170"/>
    </source>
</evidence>
<evidence type="ECO:0000256" key="17">
    <source>
        <dbReference type="SAM" id="SignalP"/>
    </source>
</evidence>
<dbReference type="GO" id="GO:0048179">
    <property type="term" value="C:activin receptor complex"/>
    <property type="evidence" value="ECO:0007669"/>
    <property type="project" value="TreeGrafter"/>
</dbReference>
<dbReference type="Proteomes" id="UP000887540">
    <property type="component" value="Unplaced"/>
</dbReference>
<evidence type="ECO:0000259" key="18">
    <source>
        <dbReference type="PROSITE" id="PS50011"/>
    </source>
</evidence>
<keyword evidence="3 16" id="KW-0723">Serine/threonine-protein kinase</keyword>
<keyword evidence="7 14" id="KW-0547">Nucleotide-binding</keyword>
<keyword evidence="11 16" id="KW-0472">Membrane</keyword>
<dbReference type="InterPro" id="IPR011009">
    <property type="entry name" value="Kinase-like_dom_sf"/>
</dbReference>
<keyword evidence="16" id="KW-0479">Metal-binding</keyword>
<dbReference type="SUPFAM" id="SSF56112">
    <property type="entry name" value="Protein kinase-like (PK-like)"/>
    <property type="match status" value="1"/>
</dbReference>
<feature type="signal peptide" evidence="17">
    <location>
        <begin position="1"/>
        <end position="20"/>
    </location>
</feature>
<dbReference type="InterPro" id="IPR000719">
    <property type="entry name" value="Prot_kinase_dom"/>
</dbReference>
<dbReference type="WBParaSite" id="ACRNAN_Path_1017.g3907.t2">
    <property type="protein sequence ID" value="ACRNAN_Path_1017.g3907.t2"/>
    <property type="gene ID" value="ACRNAN_Path_1017.g3907"/>
</dbReference>
<keyword evidence="15" id="KW-1015">Disulfide bond</keyword>
<dbReference type="Gene3D" id="2.10.60.10">
    <property type="entry name" value="CD59"/>
    <property type="match status" value="1"/>
</dbReference>
<evidence type="ECO:0000256" key="10">
    <source>
        <dbReference type="ARBA" id="ARBA00022989"/>
    </source>
</evidence>
<evidence type="ECO:0000256" key="7">
    <source>
        <dbReference type="ARBA" id="ARBA00022741"/>
    </source>
</evidence>
<evidence type="ECO:0000256" key="15">
    <source>
        <dbReference type="PIRSR" id="PIRSR037393-3"/>
    </source>
</evidence>
<feature type="transmembrane region" description="Helical" evidence="16">
    <location>
        <begin position="221"/>
        <end position="244"/>
    </location>
</feature>
<evidence type="ECO:0000256" key="13">
    <source>
        <dbReference type="PIRSR" id="PIRSR037393-1"/>
    </source>
</evidence>
<name>A0A914BUG2_9BILA</name>
<keyword evidence="10 16" id="KW-1133">Transmembrane helix</keyword>
<reference evidence="20 21" key="1">
    <citation type="submission" date="2022-11" db="UniProtKB">
        <authorList>
            <consortium name="WormBaseParasite"/>
        </authorList>
    </citation>
    <scope>IDENTIFICATION</scope>
</reference>
<dbReference type="InterPro" id="IPR008271">
    <property type="entry name" value="Ser/Thr_kinase_AS"/>
</dbReference>
<dbReference type="WBParaSite" id="ACRNAN_Path_1017.g3907.t1">
    <property type="protein sequence ID" value="ACRNAN_Path_1017.g3907.t1"/>
    <property type="gene ID" value="ACRNAN_Path_1017.g3907"/>
</dbReference>
<proteinExistence type="inferred from homology"/>
<feature type="binding site" evidence="14">
    <location>
        <position position="315"/>
    </location>
    <ligand>
        <name>ATP</name>
        <dbReference type="ChEBI" id="CHEBI:30616"/>
    </ligand>
</feature>
<dbReference type="PANTHER" id="PTHR23255">
    <property type="entry name" value="TRANSFORMING GROWTH FACTOR-BETA RECEPTOR TYPE I AND II"/>
    <property type="match status" value="1"/>
</dbReference>
<dbReference type="GO" id="GO:0048185">
    <property type="term" value="F:activin binding"/>
    <property type="evidence" value="ECO:0007669"/>
    <property type="project" value="TreeGrafter"/>
</dbReference>
<evidence type="ECO:0000256" key="6">
    <source>
        <dbReference type="ARBA" id="ARBA00022729"/>
    </source>
</evidence>
<dbReference type="AlphaFoldDB" id="A0A914BUG2"/>